<dbReference type="Proteomes" id="UP000824239">
    <property type="component" value="Unassembled WGS sequence"/>
</dbReference>
<proteinExistence type="predicted"/>
<dbReference type="AlphaFoldDB" id="A0A9D1IUY4"/>
<reference evidence="2" key="2">
    <citation type="journal article" date="2021" name="PeerJ">
        <title>Extensive microbial diversity within the chicken gut microbiome revealed by metagenomics and culture.</title>
        <authorList>
            <person name="Gilroy R."/>
            <person name="Ravi A."/>
            <person name="Getino M."/>
            <person name="Pursley I."/>
            <person name="Horton D.L."/>
            <person name="Alikhan N.F."/>
            <person name="Baker D."/>
            <person name="Gharbi K."/>
            <person name="Hall N."/>
            <person name="Watson M."/>
            <person name="Adriaenssens E.M."/>
            <person name="Foster-Nyarko E."/>
            <person name="Jarju S."/>
            <person name="Secka A."/>
            <person name="Antonio M."/>
            <person name="Oren A."/>
            <person name="Chaudhuri R.R."/>
            <person name="La Ragione R."/>
            <person name="Hildebrand F."/>
            <person name="Pallen M.J."/>
        </authorList>
    </citation>
    <scope>NUCLEOTIDE SEQUENCE</scope>
    <source>
        <strain evidence="2">ChiBcec15-4380</strain>
    </source>
</reference>
<name>A0A9D1IUY4_9FIRM</name>
<dbReference type="Pfam" id="PF13346">
    <property type="entry name" value="ABC2_membrane_5"/>
    <property type="match status" value="1"/>
</dbReference>
<keyword evidence="1" id="KW-0472">Membrane</keyword>
<dbReference type="EMBL" id="DVHE01000016">
    <property type="protein sequence ID" value="HIR50136.1"/>
    <property type="molecule type" value="Genomic_DNA"/>
</dbReference>
<feature type="transmembrane region" description="Helical" evidence="1">
    <location>
        <begin position="144"/>
        <end position="165"/>
    </location>
</feature>
<feature type="transmembrane region" description="Helical" evidence="1">
    <location>
        <begin position="185"/>
        <end position="204"/>
    </location>
</feature>
<gene>
    <name evidence="2" type="ORF">IAA53_02425</name>
</gene>
<evidence type="ECO:0000256" key="1">
    <source>
        <dbReference type="SAM" id="Phobius"/>
    </source>
</evidence>
<keyword evidence="1" id="KW-0812">Transmembrane</keyword>
<evidence type="ECO:0000313" key="2">
    <source>
        <dbReference type="EMBL" id="HIR50136.1"/>
    </source>
</evidence>
<protein>
    <submittedName>
        <fullName evidence="2">ABC-2 transporter permease</fullName>
    </submittedName>
</protein>
<accession>A0A9D1IUY4</accession>
<reference evidence="2" key="1">
    <citation type="submission" date="2020-10" db="EMBL/GenBank/DDBJ databases">
        <authorList>
            <person name="Gilroy R."/>
        </authorList>
    </citation>
    <scope>NUCLEOTIDE SEQUENCE</scope>
    <source>
        <strain evidence="2">ChiBcec15-4380</strain>
    </source>
</reference>
<dbReference type="InterPro" id="IPR025699">
    <property type="entry name" value="ABC2_memb-like"/>
</dbReference>
<sequence length="213" mass="23467">MKTLLYKELRLTAHPTSVVFAFLGCLVLVPAYPYSVIFLFGCLAPYITLVNARETNDLWYTATLPMTKRESVLSKCLLTATFQLFQLAFSVPFACLRAVLAVPNNPVGLDATAAWYGFGLMLYAVFDLVFLSSYFKSGYRVGRAFLLASVPMALGMAAVETAGHLPALAWLDSVRPADLGRQVPILLAGLFLYAALLALTYRICARRYETVDL</sequence>
<dbReference type="PROSITE" id="PS51257">
    <property type="entry name" value="PROKAR_LIPOPROTEIN"/>
    <property type="match status" value="1"/>
</dbReference>
<feature type="transmembrane region" description="Helical" evidence="1">
    <location>
        <begin position="113"/>
        <end position="132"/>
    </location>
</feature>
<keyword evidence="1" id="KW-1133">Transmembrane helix</keyword>
<comment type="caution">
    <text evidence="2">The sequence shown here is derived from an EMBL/GenBank/DDBJ whole genome shotgun (WGS) entry which is preliminary data.</text>
</comment>
<evidence type="ECO:0000313" key="3">
    <source>
        <dbReference type="Proteomes" id="UP000824239"/>
    </source>
</evidence>
<organism evidence="2 3">
    <name type="scientific">Candidatus Avoscillospira avicola</name>
    <dbReference type="NCBI Taxonomy" id="2840706"/>
    <lineage>
        <taxon>Bacteria</taxon>
        <taxon>Bacillati</taxon>
        <taxon>Bacillota</taxon>
        <taxon>Clostridia</taxon>
        <taxon>Eubacteriales</taxon>
        <taxon>Oscillospiraceae</taxon>
        <taxon>Oscillospiraceae incertae sedis</taxon>
        <taxon>Candidatus Avoscillospira</taxon>
    </lineage>
</organism>